<organism evidence="8 9">
    <name type="scientific">Pseudomonas luteola</name>
    <dbReference type="NCBI Taxonomy" id="47886"/>
    <lineage>
        <taxon>Bacteria</taxon>
        <taxon>Pseudomonadati</taxon>
        <taxon>Pseudomonadota</taxon>
        <taxon>Gammaproteobacteria</taxon>
        <taxon>Pseudomonadales</taxon>
        <taxon>Pseudomonadaceae</taxon>
        <taxon>Pseudomonas</taxon>
    </lineage>
</organism>
<gene>
    <name evidence="8" type="ORF">NCTC11842_03490</name>
</gene>
<keyword evidence="5 7" id="KW-0732">Signal</keyword>
<keyword evidence="4" id="KW-0479">Metal-binding</keyword>
<dbReference type="PRINTS" id="PR00690">
    <property type="entry name" value="ADHESNFAMILY"/>
</dbReference>
<dbReference type="GO" id="GO:0007155">
    <property type="term" value="P:cell adhesion"/>
    <property type="evidence" value="ECO:0007669"/>
    <property type="project" value="InterPro"/>
</dbReference>
<feature type="signal peptide" evidence="7">
    <location>
        <begin position="1"/>
        <end position="23"/>
    </location>
</feature>
<dbReference type="PANTHER" id="PTHR42953:SF1">
    <property type="entry name" value="METAL-BINDING PROTEIN HI_0362-RELATED"/>
    <property type="match status" value="1"/>
</dbReference>
<keyword evidence="3 6" id="KW-0813">Transport</keyword>
<evidence type="ECO:0000256" key="3">
    <source>
        <dbReference type="ARBA" id="ARBA00022448"/>
    </source>
</evidence>
<dbReference type="GO" id="GO:0046872">
    <property type="term" value="F:metal ion binding"/>
    <property type="evidence" value="ECO:0007669"/>
    <property type="project" value="UniProtKB-KW"/>
</dbReference>
<dbReference type="CDD" id="cd01137">
    <property type="entry name" value="PsaA"/>
    <property type="match status" value="1"/>
</dbReference>
<dbReference type="InterPro" id="IPR050492">
    <property type="entry name" value="Bact_metal-bind_prot9"/>
</dbReference>
<reference evidence="8 9" key="1">
    <citation type="submission" date="2018-06" db="EMBL/GenBank/DDBJ databases">
        <authorList>
            <consortium name="Pathogen Informatics"/>
            <person name="Doyle S."/>
        </authorList>
    </citation>
    <scope>NUCLEOTIDE SEQUENCE [LARGE SCALE GENOMIC DNA]</scope>
    <source>
        <strain evidence="8 9">NCTC11842</strain>
    </source>
</reference>
<dbReference type="InterPro" id="IPR006129">
    <property type="entry name" value="AdhesinB"/>
</dbReference>
<evidence type="ECO:0000256" key="5">
    <source>
        <dbReference type="ARBA" id="ARBA00022729"/>
    </source>
</evidence>
<evidence type="ECO:0000256" key="6">
    <source>
        <dbReference type="RuleBase" id="RU003512"/>
    </source>
</evidence>
<dbReference type="InterPro" id="IPR006128">
    <property type="entry name" value="Lipoprotein_PsaA-like"/>
</dbReference>
<evidence type="ECO:0000313" key="8">
    <source>
        <dbReference type="EMBL" id="SPZ09905.1"/>
    </source>
</evidence>
<dbReference type="PANTHER" id="PTHR42953">
    <property type="entry name" value="HIGH-AFFINITY ZINC UPTAKE SYSTEM PROTEIN ZNUA-RELATED"/>
    <property type="match status" value="1"/>
</dbReference>
<evidence type="ECO:0000313" key="9">
    <source>
        <dbReference type="Proteomes" id="UP000250443"/>
    </source>
</evidence>
<dbReference type="EMBL" id="UAUF01000013">
    <property type="protein sequence ID" value="SPZ09905.1"/>
    <property type="molecule type" value="Genomic_DNA"/>
</dbReference>
<comment type="subcellular location">
    <subcellularLocation>
        <location evidence="1">Cell envelope</location>
    </subcellularLocation>
</comment>
<dbReference type="GO" id="GO:0030001">
    <property type="term" value="P:metal ion transport"/>
    <property type="evidence" value="ECO:0007669"/>
    <property type="project" value="InterPro"/>
</dbReference>
<evidence type="ECO:0000256" key="2">
    <source>
        <dbReference type="ARBA" id="ARBA00011028"/>
    </source>
</evidence>
<sequence>MRLTLWSGAAALLLSALSSFAQAKPVEAVASFTILADMVHQVGGERVHVTSLIGPNGDPHAYEPTPNDAKALKAADVVFINGLHLEGWMDRLIQASGYNGTPVELSDGIKTRMRQKNGKTVVDPHSWNSAASGVVYVQNIIKALKRIDPEGADQYEANGQRYIDQLKALDAYTKQQIEAVPKAQRKVLTSHNAFGYFGDEYGVTFLSPLDLSTESEASAQKVANLIRQIKEEHITAYFIENSNDPRLVQQIAQATGARAGGELYVESPSKADGPAPTYLKMFRYNVDKMVAAMKGE</sequence>
<evidence type="ECO:0000256" key="4">
    <source>
        <dbReference type="ARBA" id="ARBA00022723"/>
    </source>
</evidence>
<dbReference type="Pfam" id="PF01297">
    <property type="entry name" value="ZnuA"/>
    <property type="match status" value="1"/>
</dbReference>
<dbReference type="RefSeq" id="WP_010797443.1">
    <property type="nucleotide sequence ID" value="NZ_UAUF01000013.1"/>
</dbReference>
<dbReference type="Proteomes" id="UP000250443">
    <property type="component" value="Unassembled WGS sequence"/>
</dbReference>
<dbReference type="Gene3D" id="3.40.50.1980">
    <property type="entry name" value="Nitrogenase molybdenum iron protein domain"/>
    <property type="match status" value="2"/>
</dbReference>
<dbReference type="PRINTS" id="PR00691">
    <property type="entry name" value="ADHESINB"/>
</dbReference>
<dbReference type="AlphaFoldDB" id="A0A2X2DBW5"/>
<protein>
    <submittedName>
        <fullName evidence="8">Periplasmic solute binding protein</fullName>
    </submittedName>
</protein>
<accession>A0A2X2DBW5</accession>
<dbReference type="SUPFAM" id="SSF53807">
    <property type="entry name" value="Helical backbone' metal receptor"/>
    <property type="match status" value="1"/>
</dbReference>
<name>A0A2X2DBW5_PSELU</name>
<feature type="chain" id="PRO_5015871507" evidence="7">
    <location>
        <begin position="24"/>
        <end position="296"/>
    </location>
</feature>
<evidence type="ECO:0000256" key="1">
    <source>
        <dbReference type="ARBA" id="ARBA00004196"/>
    </source>
</evidence>
<comment type="similarity">
    <text evidence="2 6">Belongs to the bacterial solute-binding protein 9 family.</text>
</comment>
<dbReference type="InterPro" id="IPR006127">
    <property type="entry name" value="ZnuA-like"/>
</dbReference>
<proteinExistence type="inferred from homology"/>
<dbReference type="GO" id="GO:0030313">
    <property type="term" value="C:cell envelope"/>
    <property type="evidence" value="ECO:0007669"/>
    <property type="project" value="UniProtKB-SubCell"/>
</dbReference>
<evidence type="ECO:0000256" key="7">
    <source>
        <dbReference type="SAM" id="SignalP"/>
    </source>
</evidence>